<dbReference type="KEGG" id="dtx:ATSB10_33450"/>
<dbReference type="EMBL" id="CP014841">
    <property type="protein sequence ID" value="AND70799.1"/>
    <property type="molecule type" value="Genomic_DNA"/>
</dbReference>
<reference evidence="2 3" key="1">
    <citation type="submission" date="2016-02" db="EMBL/GenBank/DDBJ databases">
        <title>Complete genome sequencing and analysis of ATSB10, Dyella thiooxydans isolated from rhizosphere soil of sunflower (Helianthus annuus L.).</title>
        <authorList>
            <person name="Lee Y."/>
            <person name="Hwangbo K."/>
            <person name="Chung H."/>
            <person name="Yoo J."/>
            <person name="Kim K.Y."/>
            <person name="Sa T.M."/>
            <person name="Um Y."/>
            <person name="Madhaiyan M."/>
        </authorList>
    </citation>
    <scope>NUCLEOTIDE SEQUENCE [LARGE SCALE GENOMIC DNA]</scope>
    <source>
        <strain evidence="2 3">ATSB10</strain>
    </source>
</reference>
<evidence type="ECO:0000313" key="2">
    <source>
        <dbReference type="EMBL" id="AND70799.1"/>
    </source>
</evidence>
<protein>
    <submittedName>
        <fullName evidence="2">Uncharacterized protein</fullName>
    </submittedName>
</protein>
<dbReference type="AlphaFoldDB" id="A0A169GXX5"/>
<keyword evidence="3" id="KW-1185">Reference proteome</keyword>
<accession>A0A169GXX5</accession>
<name>A0A169GXX5_9GAMM</name>
<feature type="compositionally biased region" description="Basic residues" evidence="1">
    <location>
        <begin position="37"/>
        <end position="50"/>
    </location>
</feature>
<evidence type="ECO:0000313" key="3">
    <source>
        <dbReference type="Proteomes" id="UP000077255"/>
    </source>
</evidence>
<dbReference type="PATRIC" id="fig|445710.3.peg.3345"/>
<organism evidence="2 3">
    <name type="scientific">Dyella thiooxydans</name>
    <dbReference type="NCBI Taxonomy" id="445710"/>
    <lineage>
        <taxon>Bacteria</taxon>
        <taxon>Pseudomonadati</taxon>
        <taxon>Pseudomonadota</taxon>
        <taxon>Gammaproteobacteria</taxon>
        <taxon>Lysobacterales</taxon>
        <taxon>Rhodanobacteraceae</taxon>
        <taxon>Dyella</taxon>
    </lineage>
</organism>
<dbReference type="STRING" id="445710.ATSB10_33450"/>
<evidence type="ECO:0000256" key="1">
    <source>
        <dbReference type="SAM" id="MobiDB-lite"/>
    </source>
</evidence>
<gene>
    <name evidence="2" type="ORF">ATSB10_33450</name>
</gene>
<proteinExistence type="predicted"/>
<feature type="region of interest" description="Disordered" evidence="1">
    <location>
        <begin position="1"/>
        <end position="50"/>
    </location>
</feature>
<sequence length="50" mass="5772">MSRESRLARRGRQRVVSHPTSNAPRMPPARPSFGFGRPHRRHAVKLSRLI</sequence>
<dbReference type="Proteomes" id="UP000077255">
    <property type="component" value="Chromosome"/>
</dbReference>